<name>A0A4C1YFB0_EUMVA</name>
<proteinExistence type="predicted"/>
<gene>
    <name evidence="1" type="ORF">EVAR_29385_1</name>
</gene>
<reference evidence="1 2" key="1">
    <citation type="journal article" date="2019" name="Commun. Biol.">
        <title>The bagworm genome reveals a unique fibroin gene that provides high tensile strength.</title>
        <authorList>
            <person name="Kono N."/>
            <person name="Nakamura H."/>
            <person name="Ohtoshi R."/>
            <person name="Tomita M."/>
            <person name="Numata K."/>
            <person name="Arakawa K."/>
        </authorList>
    </citation>
    <scope>NUCLEOTIDE SEQUENCE [LARGE SCALE GENOMIC DNA]</scope>
</reference>
<accession>A0A4C1YFB0</accession>
<evidence type="ECO:0000313" key="2">
    <source>
        <dbReference type="Proteomes" id="UP000299102"/>
    </source>
</evidence>
<dbReference type="Proteomes" id="UP000299102">
    <property type="component" value="Unassembled WGS sequence"/>
</dbReference>
<evidence type="ECO:0000313" key="1">
    <source>
        <dbReference type="EMBL" id="GBP73492.1"/>
    </source>
</evidence>
<dbReference type="AlphaFoldDB" id="A0A4C1YFB0"/>
<dbReference type="EMBL" id="BGZK01001175">
    <property type="protein sequence ID" value="GBP73492.1"/>
    <property type="molecule type" value="Genomic_DNA"/>
</dbReference>
<keyword evidence="2" id="KW-1185">Reference proteome</keyword>
<sequence length="175" mass="19396">MPPGSKWATQGVHTRNPKEVTSALAATDVGIEYLMKERVVLEQYPITESSRVSIALDSCSKFITRTFIASLIEHRPGLMSGAASGATRRASPSGGGTRDVYASAEFRMTSLGFFRIAFSVRTGVRNVHTGHFPFGKKQPLAVVDVYCIDWKHPRTRKRMRETNVCASLIFQTPFE</sequence>
<comment type="caution">
    <text evidence="1">The sequence shown here is derived from an EMBL/GenBank/DDBJ whole genome shotgun (WGS) entry which is preliminary data.</text>
</comment>
<protein>
    <submittedName>
        <fullName evidence="1">Uncharacterized protein</fullName>
    </submittedName>
</protein>
<organism evidence="1 2">
    <name type="scientific">Eumeta variegata</name>
    <name type="common">Bagworm moth</name>
    <name type="synonym">Eumeta japonica</name>
    <dbReference type="NCBI Taxonomy" id="151549"/>
    <lineage>
        <taxon>Eukaryota</taxon>
        <taxon>Metazoa</taxon>
        <taxon>Ecdysozoa</taxon>
        <taxon>Arthropoda</taxon>
        <taxon>Hexapoda</taxon>
        <taxon>Insecta</taxon>
        <taxon>Pterygota</taxon>
        <taxon>Neoptera</taxon>
        <taxon>Endopterygota</taxon>
        <taxon>Lepidoptera</taxon>
        <taxon>Glossata</taxon>
        <taxon>Ditrysia</taxon>
        <taxon>Tineoidea</taxon>
        <taxon>Psychidae</taxon>
        <taxon>Oiketicinae</taxon>
        <taxon>Eumeta</taxon>
    </lineage>
</organism>